<feature type="domain" description="Lysozyme inhibitor LprI-like N-terminal" evidence="2">
    <location>
        <begin position="46"/>
        <end position="148"/>
    </location>
</feature>
<feature type="chain" id="PRO_5045935594" evidence="1">
    <location>
        <begin position="40"/>
        <end position="158"/>
    </location>
</feature>
<dbReference type="Pfam" id="PF07007">
    <property type="entry name" value="LprI"/>
    <property type="match status" value="1"/>
</dbReference>
<dbReference type="EMBL" id="PJAI02000002">
    <property type="protein sequence ID" value="TYK66802.1"/>
    <property type="molecule type" value="Genomic_DNA"/>
</dbReference>
<dbReference type="RefSeq" id="WP_101343862.1">
    <property type="nucleotide sequence ID" value="NZ_PJAI02000002.1"/>
</dbReference>
<keyword evidence="1" id="KW-0732">Signal</keyword>
<evidence type="ECO:0000256" key="1">
    <source>
        <dbReference type="SAM" id="SignalP"/>
    </source>
</evidence>
<keyword evidence="4" id="KW-1185">Reference proteome</keyword>
<organism evidence="3 4">
    <name type="scientific">Colwellia echini</name>
    <dbReference type="NCBI Taxonomy" id="1982103"/>
    <lineage>
        <taxon>Bacteria</taxon>
        <taxon>Pseudomonadati</taxon>
        <taxon>Pseudomonadota</taxon>
        <taxon>Gammaproteobacteria</taxon>
        <taxon>Alteromonadales</taxon>
        <taxon>Colwelliaceae</taxon>
        <taxon>Colwellia</taxon>
    </lineage>
</organism>
<evidence type="ECO:0000259" key="2">
    <source>
        <dbReference type="Pfam" id="PF07007"/>
    </source>
</evidence>
<gene>
    <name evidence="3" type="ORF">CWS31_003185</name>
</gene>
<accession>A0ABY3N0N3</accession>
<dbReference type="Proteomes" id="UP000815846">
    <property type="component" value="Unassembled WGS sequence"/>
</dbReference>
<dbReference type="Gene3D" id="1.20.1270.180">
    <property type="match status" value="1"/>
</dbReference>
<reference evidence="3 4" key="1">
    <citation type="submission" date="2019-08" db="EMBL/GenBank/DDBJ databases">
        <title>Microbe sample from Colwellia echini.</title>
        <authorList>
            <person name="Christiansen L."/>
            <person name="Pathiraja D."/>
            <person name="Schultz-Johansen M."/>
            <person name="Choi I.-G."/>
            <person name="Stougaard P."/>
        </authorList>
    </citation>
    <scope>NUCLEOTIDE SEQUENCE [LARGE SCALE GENOMIC DNA]</scope>
    <source>
        <strain evidence="3 4">A3</strain>
    </source>
</reference>
<protein>
    <submittedName>
        <fullName evidence="3">DUF1311 domain-containing protein</fullName>
    </submittedName>
</protein>
<sequence length="158" mass="18178">MTCNTIRLAKFIFDRSNFVKLKVSGFLLCPLLILSPAHAAKSIDECQTKSINNPAQFSMSQCLDSVILHTERELQTWVNLHTFNLEEKSLINGRDSALKMFKRGQSNFITYRENDCRWQYLAISPDDGADLAYKKCYVILTNERITVLKNREELTTAH</sequence>
<evidence type="ECO:0000313" key="3">
    <source>
        <dbReference type="EMBL" id="TYK66802.1"/>
    </source>
</evidence>
<proteinExistence type="predicted"/>
<feature type="signal peptide" evidence="1">
    <location>
        <begin position="1"/>
        <end position="39"/>
    </location>
</feature>
<evidence type="ECO:0000313" key="4">
    <source>
        <dbReference type="Proteomes" id="UP000815846"/>
    </source>
</evidence>
<dbReference type="InterPro" id="IPR009739">
    <property type="entry name" value="LprI-like_N"/>
</dbReference>
<comment type="caution">
    <text evidence="3">The sequence shown here is derived from an EMBL/GenBank/DDBJ whole genome shotgun (WGS) entry which is preliminary data.</text>
</comment>
<name>A0ABY3N0N3_9GAMM</name>